<evidence type="ECO:0000313" key="3">
    <source>
        <dbReference type="EMBL" id="TPW33457.1"/>
    </source>
</evidence>
<reference evidence="3 4" key="1">
    <citation type="submission" date="2019-06" db="EMBL/GenBank/DDBJ databases">
        <authorList>
            <person name="Li M."/>
        </authorList>
    </citation>
    <scope>NUCLEOTIDE SEQUENCE [LARGE SCALE GENOMIC DNA]</scope>
    <source>
        <strain evidence="3 4">BGMRC2036</strain>
    </source>
</reference>
<dbReference type="EMBL" id="VHLG01000001">
    <property type="protein sequence ID" value="TPW33457.1"/>
    <property type="molecule type" value="Genomic_DNA"/>
</dbReference>
<dbReference type="OrthoDB" id="9759608at2"/>
<keyword evidence="4" id="KW-1185">Reference proteome</keyword>
<dbReference type="SUPFAM" id="SSF53067">
    <property type="entry name" value="Actin-like ATPase domain"/>
    <property type="match status" value="2"/>
</dbReference>
<dbReference type="InterPro" id="IPR045079">
    <property type="entry name" value="Oxoprolinase-like"/>
</dbReference>
<dbReference type="InterPro" id="IPR043129">
    <property type="entry name" value="ATPase_NBD"/>
</dbReference>
<dbReference type="InterPro" id="IPR008040">
    <property type="entry name" value="Hydant_A_N"/>
</dbReference>
<name>A0A506UJF0_9HYPH</name>
<feature type="domain" description="Hydantoinase/oxoprolinase N-terminal" evidence="2">
    <location>
        <begin position="2"/>
        <end position="172"/>
    </location>
</feature>
<organism evidence="3 4">
    <name type="scientific">Martelella alba</name>
    <dbReference type="NCBI Taxonomy" id="2590451"/>
    <lineage>
        <taxon>Bacteria</taxon>
        <taxon>Pseudomonadati</taxon>
        <taxon>Pseudomonadota</taxon>
        <taxon>Alphaproteobacteria</taxon>
        <taxon>Hyphomicrobiales</taxon>
        <taxon>Aurantimonadaceae</taxon>
        <taxon>Martelella</taxon>
    </lineage>
</organism>
<proteinExistence type="predicted"/>
<dbReference type="RefSeq" id="WP_141147396.1">
    <property type="nucleotide sequence ID" value="NZ_VHLG01000001.1"/>
</dbReference>
<dbReference type="AlphaFoldDB" id="A0A506UJF0"/>
<dbReference type="PANTHER" id="PTHR11365">
    <property type="entry name" value="5-OXOPROLINASE RELATED"/>
    <property type="match status" value="1"/>
</dbReference>
<sequence>MRVGIDVGGTNTDAVILDGNTVVAGCKSPTTEDVSSGIASALSIVMGESGVKPEAIEAVMIGTTHFTNAVVERRRLLEVAAIRIGLPATRGVPPMTDWPADLADTLGRHTFMLRGGHEFDGREIAPLDEAGLLDVARQIKARGIQSAAITSVFSPVTAVMELRAAEILQQECPGVALSLSHEIGRVGFLERENAAIMNACLAELSTKVVNSFRTALRDKGITAPFFISQNDGTLMTPEHVERYPVLTFASGPTNSMRGAARLAGLGEAMVVDIGGTTSDVGMLMQGFPRESAVAVDIGGVRTNFRMPDVLAIGLGGGSLVRDDGARIGPDSVGYEITSKALVFGGDILTTTDIIVAAGLADIGDASRVAHLPKSTIETAIDTMHRMVDEAVDRMKTSADKLPVILVGGGSVLISRDLPSASEVIRPENAGVANAIGAAIAQVGGEVDRIYAMEGRQRDDVLNEAKAEASANAVAAGAKAETVKIMDIEEVPLAYLPGSATRIRVKAVGDLALQEASK</sequence>
<dbReference type="GO" id="GO:0016787">
    <property type="term" value="F:hydrolase activity"/>
    <property type="evidence" value="ECO:0007669"/>
    <property type="project" value="InterPro"/>
</dbReference>
<dbReference type="Pfam" id="PF05378">
    <property type="entry name" value="Hydant_A_N"/>
    <property type="match status" value="1"/>
</dbReference>
<dbReference type="InterPro" id="IPR002821">
    <property type="entry name" value="Hydantoinase_A"/>
</dbReference>
<evidence type="ECO:0000313" key="4">
    <source>
        <dbReference type="Proteomes" id="UP000318801"/>
    </source>
</evidence>
<evidence type="ECO:0000259" key="2">
    <source>
        <dbReference type="Pfam" id="PF05378"/>
    </source>
</evidence>
<accession>A0A506UJF0</accession>
<dbReference type="Proteomes" id="UP000318801">
    <property type="component" value="Unassembled WGS sequence"/>
</dbReference>
<evidence type="ECO:0000259" key="1">
    <source>
        <dbReference type="Pfam" id="PF01968"/>
    </source>
</evidence>
<dbReference type="PANTHER" id="PTHR11365:SF10">
    <property type="entry name" value="HYDANTOINASE_OXOPROLINASE"/>
    <property type="match status" value="1"/>
</dbReference>
<dbReference type="Pfam" id="PF01968">
    <property type="entry name" value="Hydantoinase_A"/>
    <property type="match status" value="1"/>
</dbReference>
<gene>
    <name evidence="3" type="ORF">FJU08_02550</name>
</gene>
<comment type="caution">
    <text evidence="3">The sequence shown here is derived from an EMBL/GenBank/DDBJ whole genome shotgun (WGS) entry which is preliminary data.</text>
</comment>
<protein>
    <submittedName>
        <fullName evidence="3">Hydantoinase/oxoprolinase family protein</fullName>
    </submittedName>
</protein>
<feature type="domain" description="Hydantoinase A/oxoprolinase" evidence="1">
    <location>
        <begin position="191"/>
        <end position="358"/>
    </location>
</feature>